<evidence type="ECO:0000313" key="2">
    <source>
        <dbReference type="Proteomes" id="UP001057402"/>
    </source>
</evidence>
<protein>
    <submittedName>
        <fullName evidence="1">Uncharacterized protein</fullName>
    </submittedName>
</protein>
<name>A0ACB9R1N5_9MYRT</name>
<keyword evidence="2" id="KW-1185">Reference proteome</keyword>
<accession>A0ACB9R1N5</accession>
<comment type="caution">
    <text evidence="1">The sequence shown here is derived from an EMBL/GenBank/DDBJ whole genome shotgun (WGS) entry which is preliminary data.</text>
</comment>
<dbReference type="Proteomes" id="UP001057402">
    <property type="component" value="Chromosome 4"/>
</dbReference>
<dbReference type="EMBL" id="CM042883">
    <property type="protein sequence ID" value="KAI4372805.1"/>
    <property type="molecule type" value="Genomic_DNA"/>
</dbReference>
<reference evidence="2" key="1">
    <citation type="journal article" date="2023" name="Front. Plant Sci.">
        <title>Chromosomal-level genome assembly of Melastoma candidum provides insights into trichome evolution.</title>
        <authorList>
            <person name="Zhong Y."/>
            <person name="Wu W."/>
            <person name="Sun C."/>
            <person name="Zou P."/>
            <person name="Liu Y."/>
            <person name="Dai S."/>
            <person name="Zhou R."/>
        </authorList>
    </citation>
    <scope>NUCLEOTIDE SEQUENCE [LARGE SCALE GENOMIC DNA]</scope>
</reference>
<proteinExistence type="predicted"/>
<organism evidence="1 2">
    <name type="scientific">Melastoma candidum</name>
    <dbReference type="NCBI Taxonomy" id="119954"/>
    <lineage>
        <taxon>Eukaryota</taxon>
        <taxon>Viridiplantae</taxon>
        <taxon>Streptophyta</taxon>
        <taxon>Embryophyta</taxon>
        <taxon>Tracheophyta</taxon>
        <taxon>Spermatophyta</taxon>
        <taxon>Magnoliopsida</taxon>
        <taxon>eudicotyledons</taxon>
        <taxon>Gunneridae</taxon>
        <taxon>Pentapetalae</taxon>
        <taxon>rosids</taxon>
        <taxon>malvids</taxon>
        <taxon>Myrtales</taxon>
        <taxon>Melastomataceae</taxon>
        <taxon>Melastomatoideae</taxon>
        <taxon>Melastomateae</taxon>
        <taxon>Melastoma</taxon>
    </lineage>
</organism>
<evidence type="ECO:0000313" key="1">
    <source>
        <dbReference type="EMBL" id="KAI4372805.1"/>
    </source>
</evidence>
<sequence length="100" mass="10684">MEEGTATMKEVTVTMGQEVTDRGAIMALKVVMAMDLGDMTTVMAPGNMEDMAMGQAVMVMEITAMVEAKIMAPEVMVDVADTDMVRVVAMGVTRITHSHG</sequence>
<gene>
    <name evidence="1" type="ORF">MLD38_010992</name>
</gene>